<dbReference type="GO" id="GO:0000162">
    <property type="term" value="P:L-tryptophan biosynthetic process"/>
    <property type="evidence" value="ECO:0007669"/>
    <property type="project" value="UniProtKB-UniRule"/>
</dbReference>
<proteinExistence type="inferred from homology"/>
<evidence type="ECO:0000259" key="10">
    <source>
        <dbReference type="Pfam" id="PF00697"/>
    </source>
</evidence>
<keyword evidence="7 9" id="KW-0057">Aromatic amino acid biosynthesis</keyword>
<dbReference type="EMBL" id="FMHG01000001">
    <property type="protein sequence ID" value="SCJ39794.1"/>
    <property type="molecule type" value="Genomic_DNA"/>
</dbReference>
<dbReference type="AlphaFoldDB" id="A0A1C6G421"/>
<dbReference type="PANTHER" id="PTHR42894">
    <property type="entry name" value="N-(5'-PHOSPHORIBOSYL)ANTHRANILATE ISOMERASE"/>
    <property type="match status" value="1"/>
</dbReference>
<dbReference type="CDD" id="cd00405">
    <property type="entry name" value="PRAI"/>
    <property type="match status" value="1"/>
</dbReference>
<evidence type="ECO:0000256" key="4">
    <source>
        <dbReference type="ARBA" id="ARBA00022272"/>
    </source>
</evidence>
<dbReference type="InterPro" id="IPR044643">
    <property type="entry name" value="TrpF_fam"/>
</dbReference>
<gene>
    <name evidence="11" type="primary">trpF_2</name>
    <name evidence="9" type="synonym">trpF</name>
    <name evidence="11" type="ORF">SAMEA3545359_00214</name>
</gene>
<name>A0A1C6G421_9FIRM</name>
<dbReference type="InterPro" id="IPR013785">
    <property type="entry name" value="Aldolase_TIM"/>
</dbReference>
<evidence type="ECO:0000256" key="1">
    <source>
        <dbReference type="ARBA" id="ARBA00001164"/>
    </source>
</evidence>
<reference evidence="11" key="1">
    <citation type="submission" date="2015-09" db="EMBL/GenBank/DDBJ databases">
        <authorList>
            <consortium name="Pathogen Informatics"/>
        </authorList>
    </citation>
    <scope>NUCLEOTIDE SEQUENCE</scope>
    <source>
        <strain evidence="11">2789STDY5834896</strain>
    </source>
</reference>
<sequence length="227" mass="24096">MITQIYSIISVEEALQCVEAGADYIGVLVEDAGRGCPCAVPLETAADIFRALAGKATRVMIPASDREENILHYARTAQPDIVHLSSSFKSSAAFQAKLEAALPGAKIMQAIGMSGPEAYDEALQRQKYADYLLLDSVSSNAQNGGIGAVGVPHDWSISKKIVDAVDIPVILAGGLGPDNVVNAIHTVHPFGVDSLTKTSVKNASGKLLYKDISKVRQFCHLAHSTHI</sequence>
<comment type="pathway">
    <text evidence="2 9">Amino-acid biosynthesis; L-tryptophan biosynthesis; L-tryptophan from chorismate: step 3/5.</text>
</comment>
<dbReference type="SUPFAM" id="SSF51366">
    <property type="entry name" value="Ribulose-phoshate binding barrel"/>
    <property type="match status" value="1"/>
</dbReference>
<dbReference type="InterPro" id="IPR001240">
    <property type="entry name" value="PRAI_dom"/>
</dbReference>
<feature type="domain" description="N-(5'phosphoribosyl) anthranilate isomerase (PRAI)" evidence="10">
    <location>
        <begin position="66"/>
        <end position="218"/>
    </location>
</feature>
<evidence type="ECO:0000256" key="6">
    <source>
        <dbReference type="ARBA" id="ARBA00022822"/>
    </source>
</evidence>
<evidence type="ECO:0000256" key="8">
    <source>
        <dbReference type="ARBA" id="ARBA00023235"/>
    </source>
</evidence>
<organism evidence="11">
    <name type="scientific">uncultured Anaerotruncus sp</name>
    <dbReference type="NCBI Taxonomy" id="905011"/>
    <lineage>
        <taxon>Bacteria</taxon>
        <taxon>Bacillati</taxon>
        <taxon>Bacillota</taxon>
        <taxon>Clostridia</taxon>
        <taxon>Eubacteriales</taxon>
        <taxon>Oscillospiraceae</taxon>
        <taxon>Anaerotruncus</taxon>
        <taxon>environmental samples</taxon>
    </lineage>
</organism>
<dbReference type="EC" id="5.3.1.24" evidence="3 9"/>
<evidence type="ECO:0000256" key="9">
    <source>
        <dbReference type="HAMAP-Rule" id="MF_00135"/>
    </source>
</evidence>
<keyword evidence="8 9" id="KW-0413">Isomerase</keyword>
<comment type="similarity">
    <text evidence="9">Belongs to the TrpF family.</text>
</comment>
<dbReference type="PANTHER" id="PTHR42894:SF1">
    <property type="entry name" value="N-(5'-PHOSPHORIBOSYL)ANTHRANILATE ISOMERASE"/>
    <property type="match status" value="1"/>
</dbReference>
<evidence type="ECO:0000256" key="3">
    <source>
        <dbReference type="ARBA" id="ARBA00012572"/>
    </source>
</evidence>
<protein>
    <recommendedName>
        <fullName evidence="4 9">N-(5'-phosphoribosyl)anthranilate isomerase</fullName>
        <shortName evidence="9">PRAI</shortName>
        <ecNumber evidence="3 9">5.3.1.24</ecNumber>
    </recommendedName>
</protein>
<dbReference type="GO" id="GO:0004640">
    <property type="term" value="F:phosphoribosylanthranilate isomerase activity"/>
    <property type="evidence" value="ECO:0007669"/>
    <property type="project" value="UniProtKB-UniRule"/>
</dbReference>
<keyword evidence="6 9" id="KW-0822">Tryptophan biosynthesis</keyword>
<evidence type="ECO:0000256" key="2">
    <source>
        <dbReference type="ARBA" id="ARBA00004664"/>
    </source>
</evidence>
<accession>A0A1C6G421</accession>
<dbReference type="Pfam" id="PF00697">
    <property type="entry name" value="PRAI"/>
    <property type="match status" value="1"/>
</dbReference>
<evidence type="ECO:0000256" key="5">
    <source>
        <dbReference type="ARBA" id="ARBA00022605"/>
    </source>
</evidence>
<comment type="catalytic activity">
    <reaction evidence="1 9">
        <text>N-(5-phospho-beta-D-ribosyl)anthranilate = 1-(2-carboxyphenylamino)-1-deoxy-D-ribulose 5-phosphate</text>
        <dbReference type="Rhea" id="RHEA:21540"/>
        <dbReference type="ChEBI" id="CHEBI:18277"/>
        <dbReference type="ChEBI" id="CHEBI:58613"/>
        <dbReference type="EC" id="5.3.1.24"/>
    </reaction>
</comment>
<dbReference type="UniPathway" id="UPA00035">
    <property type="reaction ID" value="UER00042"/>
</dbReference>
<keyword evidence="5 9" id="KW-0028">Amino-acid biosynthesis</keyword>
<dbReference type="HAMAP" id="MF_00135">
    <property type="entry name" value="PRAI"/>
    <property type="match status" value="1"/>
</dbReference>
<dbReference type="InterPro" id="IPR011060">
    <property type="entry name" value="RibuloseP-bd_barrel"/>
</dbReference>
<dbReference type="Gene3D" id="3.20.20.70">
    <property type="entry name" value="Aldolase class I"/>
    <property type="match status" value="1"/>
</dbReference>
<evidence type="ECO:0000256" key="7">
    <source>
        <dbReference type="ARBA" id="ARBA00023141"/>
    </source>
</evidence>
<evidence type="ECO:0000313" key="11">
    <source>
        <dbReference type="EMBL" id="SCJ39794.1"/>
    </source>
</evidence>